<sequence>MKFTVSITLRTALVGNGSSQSSLVQTIHIFKFLQNALSVNAFTFPFHLHTHSFLPFPSLPRTHTHPRFRPRTTVFSAVTAEKSSAPPVRMVAVAGHGAASPLKPASWEEVMLHTAKRLKWVDEGYELLVFTDECIVSSGEMSTRLQKELRDADILVIIAVTNQESVEWINNNSKTIENVICLDSSSDLKNRLGGYNVPSGVRGNIFGTSQSDKAKESYEVVQTVSEAWDRHNSDDIRFCLLVIINAYIRPVPVLNNLRAKGFSTLNCMLRNCGRQVLNCLLDPNCRKALQCLNQCSPVDQVCNYRCIASYESANLEAFSLCVLQKNNCLGLEAEIPEKPCVPPMVKFRGQNLSYEMAEDLFVGWLGSLQWSWRVVAGQNPAYDQFPCQYQLFYRGKAKGSFWYEPVFQVKTLEGQMVWRRRKYRVRRGKVPGTFYFSVLDNGVVSNEFWTIVDVAENLSWGLFHYHGAARVAGQSYTGAVLVSPDGAFPTDNRERTNIIQSKCLIKGQRLVDLHSKPCTGESLSIGQFLKFSQRIQVTKEQIYVSSKSEKGPKLAQRRHQCNGAFLAAFHADVQANEVDLF</sequence>
<evidence type="ECO:0000313" key="3">
    <source>
        <dbReference type="Proteomes" id="UP000743370"/>
    </source>
</evidence>
<dbReference type="InterPro" id="IPR012674">
    <property type="entry name" value="Calycin"/>
</dbReference>
<dbReference type="EMBL" id="JABFOF010000001">
    <property type="protein sequence ID" value="KAG2410564.1"/>
    <property type="molecule type" value="Genomic_DNA"/>
</dbReference>
<gene>
    <name evidence="2" type="ORF">HKW66_Vig0012290</name>
</gene>
<name>A0A8T0LF08_PHAAN</name>
<protein>
    <recommendedName>
        <fullName evidence="1">VDE lipocalin domain-containing protein</fullName>
    </recommendedName>
</protein>
<dbReference type="AlphaFoldDB" id="A0A8T0LF08"/>
<reference evidence="2 3" key="1">
    <citation type="submission" date="2020-05" db="EMBL/GenBank/DDBJ databases">
        <title>Vigna angularis (adzuki bean) Var. LongXiaoDou No. 4 denovo assembly.</title>
        <authorList>
            <person name="Xiang H."/>
        </authorList>
    </citation>
    <scope>NUCLEOTIDE SEQUENCE [LARGE SCALE GENOMIC DNA]</scope>
    <source>
        <tissue evidence="2">Leaf</tissue>
    </source>
</reference>
<comment type="caution">
    <text evidence="2">The sequence shown here is derived from an EMBL/GenBank/DDBJ whole genome shotgun (WGS) entry which is preliminary data.</text>
</comment>
<dbReference type="Pfam" id="PF07137">
    <property type="entry name" value="VDE"/>
    <property type="match status" value="1"/>
</dbReference>
<dbReference type="PANTHER" id="PTHR33970:SF2">
    <property type="entry name" value="OS01G0716400 PROTEIN"/>
    <property type="match status" value="1"/>
</dbReference>
<evidence type="ECO:0000313" key="2">
    <source>
        <dbReference type="EMBL" id="KAG2410564.1"/>
    </source>
</evidence>
<dbReference type="InterPro" id="IPR044682">
    <property type="entry name" value="VDE"/>
</dbReference>
<accession>A0A8T0LF08</accession>
<dbReference type="GO" id="GO:0010028">
    <property type="term" value="P:xanthophyll cycle"/>
    <property type="evidence" value="ECO:0007669"/>
    <property type="project" value="InterPro"/>
</dbReference>
<dbReference type="Proteomes" id="UP000743370">
    <property type="component" value="Unassembled WGS sequence"/>
</dbReference>
<organism evidence="2 3">
    <name type="scientific">Phaseolus angularis</name>
    <name type="common">Azuki bean</name>
    <name type="synonym">Vigna angularis</name>
    <dbReference type="NCBI Taxonomy" id="3914"/>
    <lineage>
        <taxon>Eukaryota</taxon>
        <taxon>Viridiplantae</taxon>
        <taxon>Streptophyta</taxon>
        <taxon>Embryophyta</taxon>
        <taxon>Tracheophyta</taxon>
        <taxon>Spermatophyta</taxon>
        <taxon>Magnoliopsida</taxon>
        <taxon>eudicotyledons</taxon>
        <taxon>Gunneridae</taxon>
        <taxon>Pentapetalae</taxon>
        <taxon>rosids</taxon>
        <taxon>fabids</taxon>
        <taxon>Fabales</taxon>
        <taxon>Fabaceae</taxon>
        <taxon>Papilionoideae</taxon>
        <taxon>50 kb inversion clade</taxon>
        <taxon>NPAAA clade</taxon>
        <taxon>indigoferoid/millettioid clade</taxon>
        <taxon>Phaseoleae</taxon>
        <taxon>Vigna</taxon>
    </lineage>
</organism>
<feature type="domain" description="VDE lipocalin" evidence="1">
    <location>
        <begin position="266"/>
        <end position="499"/>
    </location>
</feature>
<dbReference type="PANTHER" id="PTHR33970">
    <property type="entry name" value="VIOLAXANTHIN DE-EPOXIDASE, CHLOROPLASTIC-RELATED"/>
    <property type="match status" value="1"/>
</dbReference>
<dbReference type="Gene3D" id="2.40.128.20">
    <property type="match status" value="1"/>
</dbReference>
<dbReference type="GO" id="GO:0046422">
    <property type="term" value="F:violaxanthin de-epoxidase activity"/>
    <property type="evidence" value="ECO:0007669"/>
    <property type="project" value="InterPro"/>
</dbReference>
<dbReference type="InterPro" id="IPR010788">
    <property type="entry name" value="VDE_dom"/>
</dbReference>
<evidence type="ECO:0000259" key="1">
    <source>
        <dbReference type="Pfam" id="PF07137"/>
    </source>
</evidence>
<proteinExistence type="predicted"/>